<name>A0A3Q0EPT1_VIGRR</name>
<dbReference type="OrthoDB" id="1417722at2759"/>
<reference evidence="2" key="1">
    <citation type="submission" date="2025-08" db="UniProtKB">
        <authorList>
            <consortium name="RefSeq"/>
        </authorList>
    </citation>
    <scope>IDENTIFICATION</scope>
    <source>
        <tissue evidence="2">Leaf</tissue>
    </source>
</reference>
<dbReference type="KEGG" id="vra:111241211"/>
<protein>
    <submittedName>
        <fullName evidence="2">Uncharacterized protein LOC111241211</fullName>
    </submittedName>
</protein>
<evidence type="ECO:0000313" key="2">
    <source>
        <dbReference type="RefSeq" id="XP_022633858.1"/>
    </source>
</evidence>
<dbReference type="GeneID" id="111241211"/>
<accession>A0A3Q0EPT1</accession>
<proteinExistence type="predicted"/>
<organism evidence="1 2">
    <name type="scientific">Vigna radiata var. radiata</name>
    <name type="common">Mung bean</name>
    <name type="synonym">Phaseolus aureus</name>
    <dbReference type="NCBI Taxonomy" id="3916"/>
    <lineage>
        <taxon>Eukaryota</taxon>
        <taxon>Viridiplantae</taxon>
        <taxon>Streptophyta</taxon>
        <taxon>Embryophyta</taxon>
        <taxon>Tracheophyta</taxon>
        <taxon>Spermatophyta</taxon>
        <taxon>Magnoliopsida</taxon>
        <taxon>eudicotyledons</taxon>
        <taxon>Gunneridae</taxon>
        <taxon>Pentapetalae</taxon>
        <taxon>rosids</taxon>
        <taxon>fabids</taxon>
        <taxon>Fabales</taxon>
        <taxon>Fabaceae</taxon>
        <taxon>Papilionoideae</taxon>
        <taxon>50 kb inversion clade</taxon>
        <taxon>NPAAA clade</taxon>
        <taxon>indigoferoid/millettioid clade</taxon>
        <taxon>Phaseoleae</taxon>
        <taxon>Vigna</taxon>
    </lineage>
</organism>
<sequence>MDCTTNEDYKNLRVRAWSDTKAIVHINGIFREIDRQRIECTPFKWCLQINYPIEFFNPLFKEMLIRWVGRNDCFVLKQTLVPFTVADVCIGLGLGVGGIDVTFDDELVGVVCQGFCSNSFTVKDVIRRIELLIENNIMNVDYVCRLYILLCFTVFYFPRHSKAITNMPFTCLDNIDNLYQYNWAKAVHTYVVNSLENALRMLKQCVIKDSLSLSSNVAVLQVRNLMYHSHFMLLEICLLYNYHFGYCMFISFGPLNFGINGWSK</sequence>
<dbReference type="STRING" id="3916.A0A3Q0EPT1"/>
<evidence type="ECO:0000313" key="1">
    <source>
        <dbReference type="Proteomes" id="UP000087766"/>
    </source>
</evidence>
<gene>
    <name evidence="2" type="primary">LOC111241211</name>
</gene>
<keyword evidence="1" id="KW-1185">Reference proteome</keyword>
<dbReference type="AlphaFoldDB" id="A0A3Q0EPT1"/>
<dbReference type="Proteomes" id="UP000087766">
    <property type="component" value="Unplaced"/>
</dbReference>
<dbReference type="RefSeq" id="XP_022633858.1">
    <property type="nucleotide sequence ID" value="XM_022778137.1"/>
</dbReference>